<dbReference type="Proteomes" id="UP000277580">
    <property type="component" value="Unassembled WGS sequence"/>
</dbReference>
<evidence type="ECO:0000313" key="3">
    <source>
        <dbReference type="Proteomes" id="UP000277580"/>
    </source>
</evidence>
<feature type="region of interest" description="Disordered" evidence="1">
    <location>
        <begin position="188"/>
        <end position="207"/>
    </location>
</feature>
<dbReference type="InParanoid" id="A0A3N4K7Y8"/>
<evidence type="ECO:0000313" key="2">
    <source>
        <dbReference type="EMBL" id="RPB06646.1"/>
    </source>
</evidence>
<sequence length="534" mass="60289">MAEMIRTHKTPNPTDYLSYFDRVQHADWDILKYLRFCQACIGPAQLNSEVVLSSWQRQLRQRANQPDESAASRAATLLQGYSSSKDRRSDRARAKGFLRRGNKPIRARSTVSLHVAGDNYGTIVATDANVSVGGLPGGGPNKQLINGPRKLLNNVTFDDYSEFESSDKEQNEASDEETLDDYDDMEELGSDSEYMTDSSEPDNSKEGELKKIVSKHGGCVDEPNLARYSIIDIRDKDLLELLTSKGFTPDVLREYYPLPKFPKHLTAHLAQYEKVSTVAECRKLSYPLEVEWESADKDLLSCKYWIDIATETLMSLITESHGLLRQQDLGQGVWDGICWIVLDLAFTSLPSLMLQRRNLEHYSISVDPIPLCLTPRFDGIIRTRVSSIHPDPRLEYAVLQTSKNPGFNSSDSVRWNTDIGKLHAACRSMLRNLKSEVSYDEATIKKLAVVGILQSGPNFMFLVMSCIGRKLYYLRRGETLRLPTEVEQFQDMAPILTNIWKVREIVSASHQAVMDYLSRRQAVLPAAGVDSETF</sequence>
<proteinExistence type="predicted"/>
<organism evidence="2 3">
    <name type="scientific">Morchella conica CCBAS932</name>
    <dbReference type="NCBI Taxonomy" id="1392247"/>
    <lineage>
        <taxon>Eukaryota</taxon>
        <taxon>Fungi</taxon>
        <taxon>Dikarya</taxon>
        <taxon>Ascomycota</taxon>
        <taxon>Pezizomycotina</taxon>
        <taxon>Pezizomycetes</taxon>
        <taxon>Pezizales</taxon>
        <taxon>Morchellaceae</taxon>
        <taxon>Morchella</taxon>
    </lineage>
</organism>
<name>A0A3N4K7Y8_9PEZI</name>
<protein>
    <submittedName>
        <fullName evidence="2">Uncharacterized protein</fullName>
    </submittedName>
</protein>
<feature type="region of interest" description="Disordered" evidence="1">
    <location>
        <begin position="161"/>
        <end position="182"/>
    </location>
</feature>
<feature type="region of interest" description="Disordered" evidence="1">
    <location>
        <begin position="77"/>
        <end position="96"/>
    </location>
</feature>
<accession>A0A3N4K7Y8</accession>
<keyword evidence="3" id="KW-1185">Reference proteome</keyword>
<dbReference type="AlphaFoldDB" id="A0A3N4K7Y8"/>
<gene>
    <name evidence="2" type="ORF">P167DRAFT_540665</name>
</gene>
<reference evidence="2 3" key="1">
    <citation type="journal article" date="2018" name="Nat. Ecol. Evol.">
        <title>Pezizomycetes genomes reveal the molecular basis of ectomycorrhizal truffle lifestyle.</title>
        <authorList>
            <person name="Murat C."/>
            <person name="Payen T."/>
            <person name="Noel B."/>
            <person name="Kuo A."/>
            <person name="Morin E."/>
            <person name="Chen J."/>
            <person name="Kohler A."/>
            <person name="Krizsan K."/>
            <person name="Balestrini R."/>
            <person name="Da Silva C."/>
            <person name="Montanini B."/>
            <person name="Hainaut M."/>
            <person name="Levati E."/>
            <person name="Barry K.W."/>
            <person name="Belfiori B."/>
            <person name="Cichocki N."/>
            <person name="Clum A."/>
            <person name="Dockter R.B."/>
            <person name="Fauchery L."/>
            <person name="Guy J."/>
            <person name="Iotti M."/>
            <person name="Le Tacon F."/>
            <person name="Lindquist E.A."/>
            <person name="Lipzen A."/>
            <person name="Malagnac F."/>
            <person name="Mello A."/>
            <person name="Molinier V."/>
            <person name="Miyauchi S."/>
            <person name="Poulain J."/>
            <person name="Riccioni C."/>
            <person name="Rubini A."/>
            <person name="Sitrit Y."/>
            <person name="Splivallo R."/>
            <person name="Traeger S."/>
            <person name="Wang M."/>
            <person name="Zifcakova L."/>
            <person name="Wipf D."/>
            <person name="Zambonelli A."/>
            <person name="Paolocci F."/>
            <person name="Nowrousian M."/>
            <person name="Ottonello S."/>
            <person name="Baldrian P."/>
            <person name="Spatafora J.W."/>
            <person name="Henrissat B."/>
            <person name="Nagy L.G."/>
            <person name="Aury J.M."/>
            <person name="Wincker P."/>
            <person name="Grigoriev I.V."/>
            <person name="Bonfante P."/>
            <person name="Martin F.M."/>
        </authorList>
    </citation>
    <scope>NUCLEOTIDE SEQUENCE [LARGE SCALE GENOMIC DNA]</scope>
    <source>
        <strain evidence="2 3">CCBAS932</strain>
    </source>
</reference>
<feature type="compositionally biased region" description="Basic and acidic residues" evidence="1">
    <location>
        <begin position="84"/>
        <end position="93"/>
    </location>
</feature>
<evidence type="ECO:0000256" key="1">
    <source>
        <dbReference type="SAM" id="MobiDB-lite"/>
    </source>
</evidence>
<feature type="compositionally biased region" description="Acidic residues" evidence="1">
    <location>
        <begin position="172"/>
        <end position="182"/>
    </location>
</feature>
<dbReference type="OrthoDB" id="3464356at2759"/>
<dbReference type="EMBL" id="ML119247">
    <property type="protein sequence ID" value="RPB06646.1"/>
    <property type="molecule type" value="Genomic_DNA"/>
</dbReference>